<evidence type="ECO:0000313" key="1">
    <source>
        <dbReference type="EMBL" id="KAG5965926.1"/>
    </source>
</evidence>
<sequence>MSAPASGASAVMLEPFNHPQSVDLFNGWQRRYAHNLTATAEDLALFQRTLQDHYGVKAEFAAAHDGPFPNVVQGDGESLDAYYARVLAIFRGRGGSDKPENKPPLTLLEVSSVGEWVHRQEATEKENSLLFSEAAARSFINLPVSSLDGVALILTFTKDARNRF</sequence>
<dbReference type="OrthoDB" id="5149237at2759"/>
<name>A0A9P7MQD7_9HYPO</name>
<gene>
    <name evidence="1" type="ORF">E4U56_001530</name>
</gene>
<reference evidence="1" key="1">
    <citation type="journal article" date="2020" name="bioRxiv">
        <title>Whole genome comparisons of ergot fungi reveals the divergence and evolution of species within the genus Claviceps are the result of varying mechanisms driving genome evolution and host range expansion.</title>
        <authorList>
            <person name="Wyka S.A."/>
            <person name="Mondo S.J."/>
            <person name="Liu M."/>
            <person name="Dettman J."/>
            <person name="Nalam V."/>
            <person name="Broders K.D."/>
        </authorList>
    </citation>
    <scope>NUCLEOTIDE SEQUENCE</scope>
    <source>
        <strain evidence="1">CCC 1102</strain>
    </source>
</reference>
<evidence type="ECO:0000313" key="2">
    <source>
        <dbReference type="Proteomes" id="UP000784919"/>
    </source>
</evidence>
<comment type="caution">
    <text evidence="1">The sequence shown here is derived from an EMBL/GenBank/DDBJ whole genome shotgun (WGS) entry which is preliminary data.</text>
</comment>
<dbReference type="EMBL" id="SRPS01000143">
    <property type="protein sequence ID" value="KAG5965926.1"/>
    <property type="molecule type" value="Genomic_DNA"/>
</dbReference>
<protein>
    <submittedName>
        <fullName evidence="1">Uncharacterized protein</fullName>
    </submittedName>
</protein>
<organism evidence="1 2">
    <name type="scientific">Claviceps arundinis</name>
    <dbReference type="NCBI Taxonomy" id="1623583"/>
    <lineage>
        <taxon>Eukaryota</taxon>
        <taxon>Fungi</taxon>
        <taxon>Dikarya</taxon>
        <taxon>Ascomycota</taxon>
        <taxon>Pezizomycotina</taxon>
        <taxon>Sordariomycetes</taxon>
        <taxon>Hypocreomycetidae</taxon>
        <taxon>Hypocreales</taxon>
        <taxon>Clavicipitaceae</taxon>
        <taxon>Claviceps</taxon>
    </lineage>
</organism>
<dbReference type="AlphaFoldDB" id="A0A9P7MQD7"/>
<proteinExistence type="predicted"/>
<accession>A0A9P7MQD7</accession>
<dbReference type="Proteomes" id="UP000784919">
    <property type="component" value="Unassembled WGS sequence"/>
</dbReference>